<organism evidence="1 2">
    <name type="scientific">Diphasiastrum complanatum</name>
    <name type="common">Issler's clubmoss</name>
    <name type="synonym">Lycopodium complanatum</name>
    <dbReference type="NCBI Taxonomy" id="34168"/>
    <lineage>
        <taxon>Eukaryota</taxon>
        <taxon>Viridiplantae</taxon>
        <taxon>Streptophyta</taxon>
        <taxon>Embryophyta</taxon>
        <taxon>Tracheophyta</taxon>
        <taxon>Lycopodiopsida</taxon>
        <taxon>Lycopodiales</taxon>
        <taxon>Lycopodiaceae</taxon>
        <taxon>Lycopodioideae</taxon>
        <taxon>Diphasiastrum</taxon>
    </lineage>
</organism>
<protein>
    <submittedName>
        <fullName evidence="1">Uncharacterized protein</fullName>
    </submittedName>
</protein>
<dbReference type="Proteomes" id="UP001162992">
    <property type="component" value="Chromosome 9"/>
</dbReference>
<reference evidence="2" key="1">
    <citation type="journal article" date="2024" name="Proc. Natl. Acad. Sci. U.S.A.">
        <title>Extraordinary preservation of gene collinearity over three hundred million years revealed in homosporous lycophytes.</title>
        <authorList>
            <person name="Li C."/>
            <person name="Wickell D."/>
            <person name="Kuo L.Y."/>
            <person name="Chen X."/>
            <person name="Nie B."/>
            <person name="Liao X."/>
            <person name="Peng D."/>
            <person name="Ji J."/>
            <person name="Jenkins J."/>
            <person name="Williams M."/>
            <person name="Shu S."/>
            <person name="Plott C."/>
            <person name="Barry K."/>
            <person name="Rajasekar S."/>
            <person name="Grimwood J."/>
            <person name="Han X."/>
            <person name="Sun S."/>
            <person name="Hou Z."/>
            <person name="He W."/>
            <person name="Dai G."/>
            <person name="Sun C."/>
            <person name="Schmutz J."/>
            <person name="Leebens-Mack J.H."/>
            <person name="Li F.W."/>
            <person name="Wang L."/>
        </authorList>
    </citation>
    <scope>NUCLEOTIDE SEQUENCE [LARGE SCALE GENOMIC DNA]</scope>
    <source>
        <strain evidence="2">cv. PW_Plant_1</strain>
    </source>
</reference>
<keyword evidence="2" id="KW-1185">Reference proteome</keyword>
<proteinExistence type="predicted"/>
<name>A0ACC2CLP8_DIPCM</name>
<evidence type="ECO:0000313" key="1">
    <source>
        <dbReference type="EMBL" id="KAJ7542642.1"/>
    </source>
</evidence>
<accession>A0ACC2CLP8</accession>
<gene>
    <name evidence="1" type="ORF">O6H91_09G004800</name>
</gene>
<evidence type="ECO:0000313" key="2">
    <source>
        <dbReference type="Proteomes" id="UP001162992"/>
    </source>
</evidence>
<sequence length="338" mass="36241">MALARRFMLAARRLLLRGSSSASHIREHIPPASCNFPENFVQRISGRIPVSFQSITDPSISAHNIQYRLAGIDPTSSHGASGPASCNANYQACKKQIRSDSVEVGGYGRMRGFCKPYSTSASADPPSPDVASENSSKERYSGWSRRIGAGLKEILSDLQAVPPSAMGLGLAGAIPFVLLTPPLAYLLPLPDLLKSSPIEAQAAYGAVILSFLGGPYWGLAMAGYARGPVNPSVYSGYTLYTLRYVWSVVPSLLAWPALLLPLVTKLSVLVVSFGFVLGVDAVFGRMGLVPSWYLPLRMLLSLIAMLSMGSSFLVTVARKIPEAVVHSDVKKIEKKLSA</sequence>
<dbReference type="EMBL" id="CM055100">
    <property type="protein sequence ID" value="KAJ7542642.1"/>
    <property type="molecule type" value="Genomic_DNA"/>
</dbReference>
<comment type="caution">
    <text evidence="1">The sequence shown here is derived from an EMBL/GenBank/DDBJ whole genome shotgun (WGS) entry which is preliminary data.</text>
</comment>